<proteinExistence type="predicted"/>
<dbReference type="Pfam" id="PF00642">
    <property type="entry name" value="zf-CCCH"/>
    <property type="match status" value="1"/>
</dbReference>
<dbReference type="PROSITE" id="PS50103">
    <property type="entry name" value="ZF_C3H1"/>
    <property type="match status" value="1"/>
</dbReference>
<evidence type="ECO:0000256" key="1">
    <source>
        <dbReference type="ARBA" id="ARBA00022723"/>
    </source>
</evidence>
<evidence type="ECO:0000313" key="7">
    <source>
        <dbReference type="EMBL" id="EDK43942.1"/>
    </source>
</evidence>
<keyword evidence="2 4" id="KW-0863">Zinc-finger</keyword>
<dbReference type="InterPro" id="IPR019496">
    <property type="entry name" value="NUFIP1_cons_dom"/>
</dbReference>
<keyword evidence="1 4" id="KW-0479">Metal-binding</keyword>
<dbReference type="KEGG" id="lel:PVL30_002093"/>
<feature type="region of interest" description="Disordered" evidence="5">
    <location>
        <begin position="45"/>
        <end position="76"/>
    </location>
</feature>
<feature type="compositionally biased region" description="Polar residues" evidence="5">
    <location>
        <begin position="142"/>
        <end position="154"/>
    </location>
</feature>
<dbReference type="Proteomes" id="UP000001996">
    <property type="component" value="Unassembled WGS sequence"/>
</dbReference>
<gene>
    <name evidence="7" type="ORF">LELG_02121</name>
</gene>
<feature type="compositionally biased region" description="Low complexity" evidence="5">
    <location>
        <begin position="260"/>
        <end position="281"/>
    </location>
</feature>
<name>A5DXN4_LODEL</name>
<dbReference type="GeneID" id="5233893"/>
<keyword evidence="3 4" id="KW-0862">Zinc</keyword>
<evidence type="ECO:0000256" key="2">
    <source>
        <dbReference type="ARBA" id="ARBA00022771"/>
    </source>
</evidence>
<dbReference type="Gene3D" id="4.10.1000.10">
    <property type="entry name" value="Zinc finger, CCCH-type"/>
    <property type="match status" value="1"/>
</dbReference>
<evidence type="ECO:0000259" key="6">
    <source>
        <dbReference type="PROSITE" id="PS50103"/>
    </source>
</evidence>
<dbReference type="Pfam" id="PF10453">
    <property type="entry name" value="NUFIP1"/>
    <property type="match status" value="1"/>
</dbReference>
<feature type="compositionally biased region" description="Basic and acidic residues" evidence="5">
    <location>
        <begin position="52"/>
        <end position="76"/>
    </location>
</feature>
<dbReference type="InterPro" id="IPR000571">
    <property type="entry name" value="Znf_CCCH"/>
</dbReference>
<sequence>MSELEMDLLFLQDLPVHLPNANPIENDIQKGDGSTIDLTGTKEQQAPLSTDENSHCNEEKTDAKVENKEEFQDDKTVEEAKQITGCTNDFKNAVKIPGTNITLQTEEDIAKWIEERKRNWPSAANLARKRLAAETKLKRNPLQLNANPKTLQTDNRNHQRPQRKRSASTAAAEEHEGEGEEEGGGGGGGGGEEEEEDKDGKEEMGEYKEELGKLKEQHPNKKNKSICRFYLQYGKCKFGNRCKNIHEAATDLNSNSNSKSNPYQNANPNPNPVASNHNNSATHTKRTINGVTVLIPKLYANRTENTRTSKSSLFKHLVSHNQMQHENTIVIDFIKYLDEKGLIDHDIMKSKF</sequence>
<evidence type="ECO:0000256" key="5">
    <source>
        <dbReference type="SAM" id="MobiDB-lite"/>
    </source>
</evidence>
<feature type="region of interest" description="Disordered" evidence="5">
    <location>
        <begin position="252"/>
        <end position="287"/>
    </location>
</feature>
<feature type="region of interest" description="Disordered" evidence="5">
    <location>
        <begin position="134"/>
        <end position="206"/>
    </location>
</feature>
<dbReference type="SMART" id="SM00356">
    <property type="entry name" value="ZnF_C3H1"/>
    <property type="match status" value="1"/>
</dbReference>
<protein>
    <recommendedName>
        <fullName evidence="6">C3H1-type domain-containing protein</fullName>
    </recommendedName>
</protein>
<dbReference type="EMBL" id="CH981525">
    <property type="protein sequence ID" value="EDK43942.1"/>
    <property type="molecule type" value="Genomic_DNA"/>
</dbReference>
<accession>A5DXN4</accession>
<dbReference type="eggNOG" id="ENOG502SA4F">
    <property type="taxonomic scope" value="Eukaryota"/>
</dbReference>
<dbReference type="GO" id="GO:0008270">
    <property type="term" value="F:zinc ion binding"/>
    <property type="evidence" value="ECO:0007669"/>
    <property type="project" value="UniProtKB-KW"/>
</dbReference>
<dbReference type="SUPFAM" id="SSF90229">
    <property type="entry name" value="CCCH zinc finger"/>
    <property type="match status" value="1"/>
</dbReference>
<dbReference type="VEuPathDB" id="FungiDB:LELG_02121"/>
<reference evidence="7 8" key="1">
    <citation type="journal article" date="2009" name="Nature">
        <title>Evolution of pathogenicity and sexual reproduction in eight Candida genomes.</title>
        <authorList>
            <person name="Butler G."/>
            <person name="Rasmussen M.D."/>
            <person name="Lin M.F."/>
            <person name="Santos M.A."/>
            <person name="Sakthikumar S."/>
            <person name="Munro C.A."/>
            <person name="Rheinbay E."/>
            <person name="Grabherr M."/>
            <person name="Forche A."/>
            <person name="Reedy J.L."/>
            <person name="Agrafioti I."/>
            <person name="Arnaud M.B."/>
            <person name="Bates S."/>
            <person name="Brown A.J."/>
            <person name="Brunke S."/>
            <person name="Costanzo M.C."/>
            <person name="Fitzpatrick D.A."/>
            <person name="de Groot P.W."/>
            <person name="Harris D."/>
            <person name="Hoyer L.L."/>
            <person name="Hube B."/>
            <person name="Klis F.M."/>
            <person name="Kodira C."/>
            <person name="Lennard N."/>
            <person name="Logue M.E."/>
            <person name="Martin R."/>
            <person name="Neiman A.M."/>
            <person name="Nikolaou E."/>
            <person name="Quail M.A."/>
            <person name="Quinn J."/>
            <person name="Santos M.C."/>
            <person name="Schmitzberger F.F."/>
            <person name="Sherlock G."/>
            <person name="Shah P."/>
            <person name="Silverstein K.A."/>
            <person name="Skrzypek M.S."/>
            <person name="Soll D."/>
            <person name="Staggs R."/>
            <person name="Stansfield I."/>
            <person name="Stumpf M.P."/>
            <person name="Sudbery P.E."/>
            <person name="Srikantha T."/>
            <person name="Zeng Q."/>
            <person name="Berman J."/>
            <person name="Berriman M."/>
            <person name="Heitman J."/>
            <person name="Gow N.A."/>
            <person name="Lorenz M.C."/>
            <person name="Birren B.W."/>
            <person name="Kellis M."/>
            <person name="Cuomo C.A."/>
        </authorList>
    </citation>
    <scope>NUCLEOTIDE SEQUENCE [LARGE SCALE GENOMIC DNA]</scope>
    <source>
        <strain evidence="8">ATCC 11503 / BCRC 21390 / CBS 2605 / JCM 1781 / NBRC 1676 / NRRL YB-4239</strain>
    </source>
</reference>
<organism evidence="7 8">
    <name type="scientific">Lodderomyces elongisporus (strain ATCC 11503 / CBS 2605 / JCM 1781 / NBRC 1676 / NRRL YB-4239)</name>
    <name type="common">Yeast</name>
    <name type="synonym">Saccharomyces elongisporus</name>
    <dbReference type="NCBI Taxonomy" id="379508"/>
    <lineage>
        <taxon>Eukaryota</taxon>
        <taxon>Fungi</taxon>
        <taxon>Dikarya</taxon>
        <taxon>Ascomycota</taxon>
        <taxon>Saccharomycotina</taxon>
        <taxon>Pichiomycetes</taxon>
        <taxon>Debaryomycetaceae</taxon>
        <taxon>Candida/Lodderomyces clade</taxon>
        <taxon>Lodderomyces</taxon>
    </lineage>
</organism>
<dbReference type="OrthoDB" id="273070at2759"/>
<keyword evidence="8" id="KW-1185">Reference proteome</keyword>
<dbReference type="AlphaFoldDB" id="A5DXN4"/>
<evidence type="ECO:0000256" key="3">
    <source>
        <dbReference type="ARBA" id="ARBA00022833"/>
    </source>
</evidence>
<dbReference type="HOGENOM" id="CLU_067614_0_0_1"/>
<feature type="domain" description="C3H1-type" evidence="6">
    <location>
        <begin position="221"/>
        <end position="249"/>
    </location>
</feature>
<evidence type="ECO:0000256" key="4">
    <source>
        <dbReference type="PROSITE-ProRule" id="PRU00723"/>
    </source>
</evidence>
<dbReference type="InParanoid" id="A5DXN4"/>
<evidence type="ECO:0000313" key="8">
    <source>
        <dbReference type="Proteomes" id="UP000001996"/>
    </source>
</evidence>
<dbReference type="InterPro" id="IPR036855">
    <property type="entry name" value="Znf_CCCH_sf"/>
</dbReference>
<feature type="zinc finger region" description="C3H1-type" evidence="4">
    <location>
        <begin position="221"/>
        <end position="249"/>
    </location>
</feature>